<keyword evidence="4" id="KW-0812">Transmembrane</keyword>
<dbReference type="PANTHER" id="PTHR43280">
    <property type="entry name" value="ARAC-FAMILY TRANSCRIPTIONAL REGULATOR"/>
    <property type="match status" value="1"/>
</dbReference>
<dbReference type="GO" id="GO:0003700">
    <property type="term" value="F:DNA-binding transcription factor activity"/>
    <property type="evidence" value="ECO:0007669"/>
    <property type="project" value="InterPro"/>
</dbReference>
<dbReference type="PATRIC" id="fig|1435349.4.peg.1521"/>
<dbReference type="Gene3D" id="1.25.40.10">
    <property type="entry name" value="Tetratricopeptide repeat domain"/>
    <property type="match status" value="1"/>
</dbReference>
<dbReference type="Proteomes" id="UP000032578">
    <property type="component" value="Unassembled WGS sequence"/>
</dbReference>
<keyword evidence="5" id="KW-0732">Signal</keyword>
<gene>
    <name evidence="7" type="ORF">PW52_04075</name>
</gene>
<dbReference type="SUPFAM" id="SSF48452">
    <property type="entry name" value="TPR-like"/>
    <property type="match status" value="1"/>
</dbReference>
<dbReference type="STRING" id="1435349.PW52_04075"/>
<protein>
    <recommendedName>
        <fullName evidence="6">HTH araC/xylS-type domain-containing protein</fullName>
    </recommendedName>
</protein>
<dbReference type="EMBL" id="JTDW01000002">
    <property type="protein sequence ID" value="KJD36818.1"/>
    <property type="molecule type" value="Genomic_DNA"/>
</dbReference>
<feature type="transmembrane region" description="Helical" evidence="4">
    <location>
        <begin position="340"/>
        <end position="359"/>
    </location>
</feature>
<evidence type="ECO:0000313" key="8">
    <source>
        <dbReference type="Proteomes" id="UP000032578"/>
    </source>
</evidence>
<proteinExistence type="predicted"/>
<keyword evidence="1" id="KW-0805">Transcription regulation</keyword>
<dbReference type="Gene3D" id="1.10.10.60">
    <property type="entry name" value="Homeodomain-like"/>
    <property type="match status" value="2"/>
</dbReference>
<evidence type="ECO:0000256" key="3">
    <source>
        <dbReference type="ARBA" id="ARBA00023163"/>
    </source>
</evidence>
<evidence type="ECO:0000256" key="1">
    <source>
        <dbReference type="ARBA" id="ARBA00023015"/>
    </source>
</evidence>
<dbReference type="Pfam" id="PF12833">
    <property type="entry name" value="HTH_18"/>
    <property type="match status" value="1"/>
</dbReference>
<dbReference type="GO" id="GO:0043565">
    <property type="term" value="F:sequence-specific DNA binding"/>
    <property type="evidence" value="ECO:0007669"/>
    <property type="project" value="InterPro"/>
</dbReference>
<dbReference type="InterPro" id="IPR009057">
    <property type="entry name" value="Homeodomain-like_sf"/>
</dbReference>
<dbReference type="OrthoDB" id="9779074at2"/>
<evidence type="ECO:0000313" key="7">
    <source>
        <dbReference type="EMBL" id="KJD36818.1"/>
    </source>
</evidence>
<name>A0A0D7WDQ3_9FLAO</name>
<keyword evidence="2" id="KW-0238">DNA-binding</keyword>
<evidence type="ECO:0000259" key="6">
    <source>
        <dbReference type="PROSITE" id="PS01124"/>
    </source>
</evidence>
<accession>A0A0D7WDQ3</accession>
<dbReference type="InterPro" id="IPR018060">
    <property type="entry name" value="HTH_AraC"/>
</dbReference>
<keyword evidence="4" id="KW-1133">Transmembrane helix</keyword>
<feature type="domain" description="HTH araC/xylS-type" evidence="6">
    <location>
        <begin position="409"/>
        <end position="513"/>
    </location>
</feature>
<dbReference type="PANTHER" id="PTHR43280:SF2">
    <property type="entry name" value="HTH-TYPE TRANSCRIPTIONAL REGULATOR EXSA"/>
    <property type="match status" value="1"/>
</dbReference>
<dbReference type="PROSITE" id="PS01124">
    <property type="entry name" value="HTH_ARAC_FAMILY_2"/>
    <property type="match status" value="1"/>
</dbReference>
<keyword evidence="4" id="KW-0472">Membrane</keyword>
<organism evidence="7 8">
    <name type="scientific">Neotamlana sedimentorum</name>
    <dbReference type="NCBI Taxonomy" id="1435349"/>
    <lineage>
        <taxon>Bacteria</taxon>
        <taxon>Pseudomonadati</taxon>
        <taxon>Bacteroidota</taxon>
        <taxon>Flavobacteriia</taxon>
        <taxon>Flavobacteriales</taxon>
        <taxon>Flavobacteriaceae</taxon>
        <taxon>Neotamlana</taxon>
    </lineage>
</organism>
<evidence type="ECO:0000256" key="4">
    <source>
        <dbReference type="SAM" id="Phobius"/>
    </source>
</evidence>
<keyword evidence="3" id="KW-0804">Transcription</keyword>
<sequence>MNQSLTYFKKRFIKAFFCMLLFCVSSVFSQENDLLNKAQELIYSNPDEAIKIAEHALKNTVHISDKAQLNVILGKSYFTKGSYNKAANAIFKVHNSSPNIDSLVKIDISLEKAKILRVLYLDKQSQQHLNEAKKLVSHISEKSTKDSIQYLVALEDINFKLNLRQSQEALSAIQQELNNFKSFLNSHKPEHQKLLLLTAIAYKQLERYDLAEKYIDETLKFIHPMQINSLNEKAIIYKEIGELYLQEKKFNESEESLFIALRFAEIIQNPVLLMEINRAIAINYIATNQQSKHRVYNDEFLVLNNKVELMEQDAINTVFNLINSEDNQAVILKENTYKKYQNFLVFGLVILFIISVFMWQKSQGKKRRLQEIIKYLEISRNTFKKTKPKTKPRANRIVIPAETEKTILQKLKRFENSKIYLNKDMSLALLAGHFETNTKYLSEIINKHYNDNFNTFINKLRLNYIINKLKNDPNYINYKISFLAEESGYSSHSSFATVFKSIIGMSPATFINLIKEEREANKKKES</sequence>
<dbReference type="SUPFAM" id="SSF46689">
    <property type="entry name" value="Homeodomain-like"/>
    <property type="match status" value="1"/>
</dbReference>
<dbReference type="SMART" id="SM00342">
    <property type="entry name" value="HTH_ARAC"/>
    <property type="match status" value="1"/>
</dbReference>
<dbReference type="InterPro" id="IPR011990">
    <property type="entry name" value="TPR-like_helical_dom_sf"/>
</dbReference>
<comment type="caution">
    <text evidence="7">The sequence shown here is derived from an EMBL/GenBank/DDBJ whole genome shotgun (WGS) entry which is preliminary data.</text>
</comment>
<keyword evidence="8" id="KW-1185">Reference proteome</keyword>
<reference evidence="7 8" key="1">
    <citation type="submission" date="2014-11" db="EMBL/GenBank/DDBJ databases">
        <title>Tamlana sedimentorum sp. nov., isolated from shallow sand sediments of the Sea of Japan.</title>
        <authorList>
            <person name="Romanenko L.A."/>
        </authorList>
    </citation>
    <scope>NUCLEOTIDE SEQUENCE [LARGE SCALE GENOMIC DNA]</scope>
    <source>
        <strain evidence="7 8">JCM 19808</strain>
    </source>
</reference>
<evidence type="ECO:0000256" key="5">
    <source>
        <dbReference type="SAM" id="SignalP"/>
    </source>
</evidence>
<feature type="chain" id="PRO_5002326056" description="HTH araC/xylS-type domain-containing protein" evidence="5">
    <location>
        <begin position="30"/>
        <end position="526"/>
    </location>
</feature>
<dbReference type="AlphaFoldDB" id="A0A0D7WDQ3"/>
<feature type="signal peptide" evidence="5">
    <location>
        <begin position="1"/>
        <end position="29"/>
    </location>
</feature>
<evidence type="ECO:0000256" key="2">
    <source>
        <dbReference type="ARBA" id="ARBA00023125"/>
    </source>
</evidence>